<dbReference type="Pfam" id="PF00136">
    <property type="entry name" value="DNA_pol_B"/>
    <property type="match status" value="1"/>
</dbReference>
<dbReference type="InterPro" id="IPR017964">
    <property type="entry name" value="DNA-dir_DNA_pol_B_CS"/>
</dbReference>
<dbReference type="InterPro" id="IPR006172">
    <property type="entry name" value="DNA-dir_DNA_pol_B"/>
</dbReference>
<dbReference type="Pfam" id="PF03104">
    <property type="entry name" value="DNA_pol_B_exo1"/>
    <property type="match status" value="2"/>
</dbReference>
<dbReference type="GO" id="GO:0003887">
    <property type="term" value="F:DNA-directed DNA polymerase activity"/>
    <property type="evidence" value="ECO:0007669"/>
    <property type="project" value="UniProtKB-KW"/>
</dbReference>
<dbReference type="EC" id="2.7.7.7" evidence="2"/>
<dbReference type="Gene3D" id="1.10.287.690">
    <property type="entry name" value="Helix hairpin bin"/>
    <property type="match status" value="1"/>
</dbReference>
<comment type="catalytic activity">
    <reaction evidence="7">
        <text>DNA(n) + a 2'-deoxyribonucleoside 5'-triphosphate = DNA(n+1) + diphosphate</text>
        <dbReference type="Rhea" id="RHEA:22508"/>
        <dbReference type="Rhea" id="RHEA-COMP:17339"/>
        <dbReference type="Rhea" id="RHEA-COMP:17340"/>
        <dbReference type="ChEBI" id="CHEBI:33019"/>
        <dbReference type="ChEBI" id="CHEBI:61560"/>
        <dbReference type="ChEBI" id="CHEBI:173112"/>
        <dbReference type="EC" id="2.7.7.7"/>
    </reaction>
</comment>
<feature type="domain" description="DNA-directed DNA polymerase family B exonuclease" evidence="9">
    <location>
        <begin position="343"/>
        <end position="591"/>
    </location>
</feature>
<evidence type="ECO:0000259" key="9">
    <source>
        <dbReference type="Pfam" id="PF03104"/>
    </source>
</evidence>
<keyword evidence="5" id="KW-0239">DNA-directed DNA polymerase</keyword>
<dbReference type="InterPro" id="IPR043502">
    <property type="entry name" value="DNA/RNA_pol_sf"/>
</dbReference>
<keyword evidence="4" id="KW-0548">Nucleotidyltransferase</keyword>
<dbReference type="InterPro" id="IPR042087">
    <property type="entry name" value="DNA_pol_B_thumb"/>
</dbReference>
<sequence length="1265" mass="146483">MDDEITFQIIDIDSDDIPIDFDGNPFDKEFTITFYGKTEEGKDVSCNVIGFKPYFFMRVPKSWNKTFTTTFIRDVIIRPKIDKLEQKEGIKREKDRQINKEKFIHSKNLPCNITIKESKNFYGLNYDFEHNRIYKYKYAKMEFDTYSSMRKICNTIIAYHKERYSPIINKEIKCDKKILEWFKQDHNCDCVANLYESKIHPTLRFIHEKNIESCGWVRVKIPNREFNIIDEAEQIFNVDIEISKLKMSNITPLTSDSTAPFITASFDIECDSSHGDFPNPIKDFKKVVIDIHEAYFRNCINLNPTTSKKLFIKRCIEEAFNGGSNDIQSIYTSNGCYSENGLKNVMSKITDEVILSIDESKTSSKTRDTIINRLTLILNEITNESGEKINIKGDPIIQIGTVFHRYGDNECFDRSIIVIGNEDKPTEKICDDLEGINVFPCKTEKELLLKWKDLILYRNPDLITGYNIFGFDFDYINQRVNYLFPCEKDCKKTRCCLKCPKNQFYRLGRLMRNVDSDRIKSMDGISKSKMTLSKYNNYWEKSCKIANKELSSSGLGDNVLKYISMDGRIVFDIQKEIQKGHALDSYKLDDVSSHFMKGNIIEVDRFRNREKKITFTRIRTNNLGNLKVGDYVMFNINTKYGLVKYKNGKKFNIIGLWNDDKQITVGGLINFNEYKKETISIEWCLSKDDVSPQEIFSFHKTGGSEGRAKIAKYCIMDCELCIHLLLLLDLIPNNIGMATVSSVPLSYIFLRGQGIKINSLVTKECSKHNTRIPTLKNYSDSKIADDGFEGAIVLDPDPGIYEVDPVSVLDYASLYPNSIIENNFSHETYIGTQDDIDKNPEKYNKILEKIPHTITPYDDYISELKGKTVHKTKAGTQTTCYYATRDYTKGIIPTILENLLDQRKKTRSKIKQTDDENKKKVLDGFQLAYKVTANSVYGQMGAKTSSIFFKKIAACTTSIGRSRIYDARDGVVSWASAMGYNKPVVVYGDTDSVFVKFSRIHHETGEELHGKEGLQYCIDCGIKAGEWITENIMNPNWNEEKYGKGPQDLEYEKTFYPFILISKKRYTGDKYEYKSDKPKERTSMGIVMKRRDNAPIVKYVFGNVIEIIMNQSVDIAIEWLRKALKQIKNGEMNESMFIISKSLRGYYKNPDAVAHKVLADRMAERNPGNKPKPNDRIPYMYRKLPDNMLYDFNNRYKSGANKGKPRNKKILQGDRIEHPDYIRENNLEIDYNFYITNSIMNPVKQVLDLEKDEEYTKEIFNDYLT</sequence>
<dbReference type="Gene3D" id="3.30.420.10">
    <property type="entry name" value="Ribonuclease H-like superfamily/Ribonuclease H"/>
    <property type="match status" value="2"/>
</dbReference>
<evidence type="ECO:0000256" key="7">
    <source>
        <dbReference type="ARBA" id="ARBA00049244"/>
    </source>
</evidence>
<dbReference type="PANTHER" id="PTHR10322">
    <property type="entry name" value="DNA POLYMERASE CATALYTIC SUBUNIT"/>
    <property type="match status" value="1"/>
</dbReference>
<dbReference type="Gene3D" id="3.30.342.10">
    <property type="entry name" value="DNA Polymerase, chain B, domain 1"/>
    <property type="match status" value="1"/>
</dbReference>
<organism evidence="10">
    <name type="scientific">viral metagenome</name>
    <dbReference type="NCBI Taxonomy" id="1070528"/>
    <lineage>
        <taxon>unclassified sequences</taxon>
        <taxon>metagenomes</taxon>
        <taxon>organismal metagenomes</taxon>
    </lineage>
</organism>
<dbReference type="Gene3D" id="3.90.1600.10">
    <property type="entry name" value="Palm domain of DNA polymerase"/>
    <property type="match status" value="1"/>
</dbReference>
<dbReference type="SUPFAM" id="SSF53098">
    <property type="entry name" value="Ribonuclease H-like"/>
    <property type="match status" value="1"/>
</dbReference>
<dbReference type="InterPro" id="IPR012337">
    <property type="entry name" value="RNaseH-like_sf"/>
</dbReference>
<evidence type="ECO:0000313" key="10">
    <source>
        <dbReference type="EMBL" id="QHT36355.1"/>
    </source>
</evidence>
<dbReference type="SMART" id="SM00486">
    <property type="entry name" value="POLBc"/>
    <property type="match status" value="1"/>
</dbReference>
<dbReference type="PANTHER" id="PTHR10322:SF23">
    <property type="entry name" value="DNA POLYMERASE DELTA CATALYTIC SUBUNIT"/>
    <property type="match status" value="1"/>
</dbReference>
<dbReference type="GO" id="GO:0000166">
    <property type="term" value="F:nucleotide binding"/>
    <property type="evidence" value="ECO:0007669"/>
    <property type="project" value="InterPro"/>
</dbReference>
<dbReference type="GO" id="GO:0006261">
    <property type="term" value="P:DNA-templated DNA replication"/>
    <property type="evidence" value="ECO:0007669"/>
    <property type="project" value="TreeGrafter"/>
</dbReference>
<evidence type="ECO:0000256" key="3">
    <source>
        <dbReference type="ARBA" id="ARBA00022679"/>
    </source>
</evidence>
<dbReference type="PROSITE" id="PS00116">
    <property type="entry name" value="DNA_POLYMERASE_B"/>
    <property type="match status" value="1"/>
</dbReference>
<dbReference type="SUPFAM" id="SSF56672">
    <property type="entry name" value="DNA/RNA polymerases"/>
    <property type="match status" value="1"/>
</dbReference>
<evidence type="ECO:0000256" key="5">
    <source>
        <dbReference type="ARBA" id="ARBA00022932"/>
    </source>
</evidence>
<protein>
    <recommendedName>
        <fullName evidence="2">DNA-directed DNA polymerase</fullName>
        <ecNumber evidence="2">2.7.7.7</ecNumber>
    </recommendedName>
</protein>
<dbReference type="InterPro" id="IPR050240">
    <property type="entry name" value="DNA_pol_type-B"/>
</dbReference>
<feature type="domain" description="DNA-directed DNA polymerase family B multifunctional" evidence="8">
    <location>
        <begin position="743"/>
        <end position="1248"/>
    </location>
</feature>
<dbReference type="EMBL" id="MN738741">
    <property type="protein sequence ID" value="QHT36355.1"/>
    <property type="molecule type" value="Genomic_DNA"/>
</dbReference>
<name>A0A6C0FB09_9ZZZZ</name>
<dbReference type="InterPro" id="IPR023211">
    <property type="entry name" value="DNA_pol_palm_dom_sf"/>
</dbReference>
<proteinExistence type="inferred from homology"/>
<dbReference type="InterPro" id="IPR006133">
    <property type="entry name" value="DNA-dir_DNA_pol_B_exonuc"/>
</dbReference>
<dbReference type="Gene3D" id="1.10.132.60">
    <property type="entry name" value="DNA polymerase family B, C-terminal domain"/>
    <property type="match status" value="1"/>
</dbReference>
<dbReference type="PRINTS" id="PR00106">
    <property type="entry name" value="DNAPOLB"/>
</dbReference>
<evidence type="ECO:0000256" key="1">
    <source>
        <dbReference type="ARBA" id="ARBA00005755"/>
    </source>
</evidence>
<dbReference type="GO" id="GO:0003677">
    <property type="term" value="F:DNA binding"/>
    <property type="evidence" value="ECO:0007669"/>
    <property type="project" value="UniProtKB-KW"/>
</dbReference>
<comment type="similarity">
    <text evidence="1">Belongs to the DNA polymerase type-B family.</text>
</comment>
<dbReference type="InterPro" id="IPR006134">
    <property type="entry name" value="DNA-dir_DNA_pol_B_multi_dom"/>
</dbReference>
<accession>A0A6C0FB09</accession>
<evidence type="ECO:0000256" key="2">
    <source>
        <dbReference type="ARBA" id="ARBA00012417"/>
    </source>
</evidence>
<feature type="domain" description="DNA-directed DNA polymerase family B exonuclease" evidence="9">
    <location>
        <begin position="194"/>
        <end position="291"/>
    </location>
</feature>
<keyword evidence="6" id="KW-0238">DNA-binding</keyword>
<evidence type="ECO:0000259" key="8">
    <source>
        <dbReference type="Pfam" id="PF00136"/>
    </source>
</evidence>
<keyword evidence="3" id="KW-0808">Transferase</keyword>
<evidence type="ECO:0000256" key="6">
    <source>
        <dbReference type="ARBA" id="ARBA00023125"/>
    </source>
</evidence>
<dbReference type="AlphaFoldDB" id="A0A6C0FB09"/>
<evidence type="ECO:0000256" key="4">
    <source>
        <dbReference type="ARBA" id="ARBA00022695"/>
    </source>
</evidence>
<dbReference type="InterPro" id="IPR036397">
    <property type="entry name" value="RNaseH_sf"/>
</dbReference>
<reference evidence="10" key="1">
    <citation type="journal article" date="2020" name="Nature">
        <title>Giant virus diversity and host interactions through global metagenomics.</title>
        <authorList>
            <person name="Schulz F."/>
            <person name="Roux S."/>
            <person name="Paez-Espino D."/>
            <person name="Jungbluth S."/>
            <person name="Walsh D.A."/>
            <person name="Denef V.J."/>
            <person name="McMahon K.D."/>
            <person name="Konstantinidis K.T."/>
            <person name="Eloe-Fadrosh E.A."/>
            <person name="Kyrpides N.C."/>
            <person name="Woyke T."/>
        </authorList>
    </citation>
    <scope>NUCLEOTIDE SEQUENCE</scope>
    <source>
        <strain evidence="10">GVMAG-S-ERX555931-87</strain>
    </source>
</reference>